<organism evidence="2 3">
    <name type="scientific">Perilla frutescens var. hirtella</name>
    <name type="common">Perilla citriodora</name>
    <name type="synonym">Perilla setoyensis</name>
    <dbReference type="NCBI Taxonomy" id="608512"/>
    <lineage>
        <taxon>Eukaryota</taxon>
        <taxon>Viridiplantae</taxon>
        <taxon>Streptophyta</taxon>
        <taxon>Embryophyta</taxon>
        <taxon>Tracheophyta</taxon>
        <taxon>Spermatophyta</taxon>
        <taxon>Magnoliopsida</taxon>
        <taxon>eudicotyledons</taxon>
        <taxon>Gunneridae</taxon>
        <taxon>Pentapetalae</taxon>
        <taxon>asterids</taxon>
        <taxon>lamiids</taxon>
        <taxon>Lamiales</taxon>
        <taxon>Lamiaceae</taxon>
        <taxon>Nepetoideae</taxon>
        <taxon>Elsholtzieae</taxon>
        <taxon>Perilla</taxon>
    </lineage>
</organism>
<evidence type="ECO:0000313" key="2">
    <source>
        <dbReference type="EMBL" id="KAH6829421.1"/>
    </source>
</evidence>
<dbReference type="Gene3D" id="1.25.40.10">
    <property type="entry name" value="Tetratricopeptide repeat domain"/>
    <property type="match status" value="1"/>
</dbReference>
<comment type="caution">
    <text evidence="2">The sequence shown here is derived from an EMBL/GenBank/DDBJ whole genome shotgun (WGS) entry which is preliminary data.</text>
</comment>
<evidence type="ECO:0008006" key="4">
    <source>
        <dbReference type="Google" id="ProtNLM"/>
    </source>
</evidence>
<dbReference type="Proteomes" id="UP001190926">
    <property type="component" value="Unassembled WGS sequence"/>
</dbReference>
<dbReference type="Pfam" id="PF01535">
    <property type="entry name" value="PPR"/>
    <property type="match status" value="1"/>
</dbReference>
<accession>A0AAD4P7T4</accession>
<reference evidence="2 3" key="1">
    <citation type="journal article" date="2021" name="Nat. Commun.">
        <title>Incipient diploidization of the medicinal plant Perilla within 10,000 years.</title>
        <authorList>
            <person name="Zhang Y."/>
            <person name="Shen Q."/>
            <person name="Leng L."/>
            <person name="Zhang D."/>
            <person name="Chen S."/>
            <person name="Shi Y."/>
            <person name="Ning Z."/>
            <person name="Chen S."/>
        </authorList>
    </citation>
    <scope>NUCLEOTIDE SEQUENCE [LARGE SCALE GENOMIC DNA]</scope>
    <source>
        <strain evidence="3">cv. PC099</strain>
    </source>
</reference>
<name>A0AAD4P7T4_PERFH</name>
<evidence type="ECO:0000256" key="1">
    <source>
        <dbReference type="ARBA" id="ARBA00022737"/>
    </source>
</evidence>
<protein>
    <recommendedName>
        <fullName evidence="4">Pentatricopeptide repeat-containing protein</fullName>
    </recommendedName>
</protein>
<dbReference type="InterPro" id="IPR011990">
    <property type="entry name" value="TPR-like_helical_dom_sf"/>
</dbReference>
<evidence type="ECO:0000313" key="3">
    <source>
        <dbReference type="Proteomes" id="UP001190926"/>
    </source>
</evidence>
<gene>
    <name evidence="2" type="ORF">C2S53_018439</name>
</gene>
<dbReference type="AlphaFoldDB" id="A0AAD4P7T4"/>
<keyword evidence="3" id="KW-1185">Reference proteome</keyword>
<dbReference type="EMBL" id="SDAM02000109">
    <property type="protein sequence ID" value="KAH6829421.1"/>
    <property type="molecule type" value="Genomic_DNA"/>
</dbReference>
<sequence length="255" mass="28006">MRSAAEKLRFFHRNPPLNFLSPPSAPRKFKTYTTTTTSAATNAALTEEEVNQINAIIPRLCDSNHLKEAVSLISAALSTYNPPLPSLPLSSLINRLASEPDLTHHMHLLNSLKFNHNASNPAILIPAVKMFLSSFFEKGQPKRAVKIFQWLARPDFPGGAAADMDLYGGLVDGFCMNGMILDSLRVLRVMASENLVIGDGIRVCVYRGLLREARVREALELNAALGRCTPGNDGGTFASEEVMNLLDQMIANWVD</sequence>
<proteinExistence type="predicted"/>
<dbReference type="InterPro" id="IPR002885">
    <property type="entry name" value="PPR_rpt"/>
</dbReference>
<keyword evidence="1" id="KW-0677">Repeat</keyword>